<sequence>MKGTSVADNDFMPLSETIRLMADVIRKGKGKVQVNFEPSFLYEVANILEDYEAQELW</sequence>
<evidence type="ECO:0000313" key="1">
    <source>
        <dbReference type="EMBL" id="CAB5222275.1"/>
    </source>
</evidence>
<proteinExistence type="predicted"/>
<dbReference type="EMBL" id="LR798301">
    <property type="protein sequence ID" value="CAB5222275.1"/>
    <property type="molecule type" value="Genomic_DNA"/>
</dbReference>
<protein>
    <submittedName>
        <fullName evidence="1">Uncharacterized protein</fullName>
    </submittedName>
</protein>
<organism evidence="1">
    <name type="scientific">uncultured Caudovirales phage</name>
    <dbReference type="NCBI Taxonomy" id="2100421"/>
    <lineage>
        <taxon>Viruses</taxon>
        <taxon>Duplodnaviria</taxon>
        <taxon>Heunggongvirae</taxon>
        <taxon>Uroviricota</taxon>
        <taxon>Caudoviricetes</taxon>
        <taxon>Peduoviridae</taxon>
        <taxon>Maltschvirus</taxon>
        <taxon>Maltschvirus maltsch</taxon>
    </lineage>
</organism>
<gene>
    <name evidence="1" type="ORF">UFOVP361_75</name>
</gene>
<reference evidence="1" key="1">
    <citation type="submission" date="2020-05" db="EMBL/GenBank/DDBJ databases">
        <authorList>
            <person name="Chiriac C."/>
            <person name="Salcher M."/>
            <person name="Ghai R."/>
            <person name="Kavagutti S V."/>
        </authorList>
    </citation>
    <scope>NUCLEOTIDE SEQUENCE</scope>
</reference>
<accession>A0A6J7WZE2</accession>
<name>A0A6J7WZE2_9CAUD</name>